<dbReference type="RefSeq" id="WP_120545271.1">
    <property type="nucleotide sequence ID" value="NZ_RAVZ01000427.1"/>
</dbReference>
<sequence>MEGIRWFALALLILFAGYTVHASRTESFWKSLKTVLALKWGRQVTIDLYLGLFLFSFFIYLNEGSILLAVAWLIPTLLLGNIVPLIYFVVNFHSLVSHFI</sequence>
<dbReference type="EMBL" id="RAVZ01000427">
    <property type="protein sequence ID" value="RKG73140.1"/>
    <property type="molecule type" value="Genomic_DNA"/>
</dbReference>
<evidence type="ECO:0000313" key="3">
    <source>
        <dbReference type="Proteomes" id="UP000268094"/>
    </source>
</evidence>
<protein>
    <submittedName>
        <fullName evidence="2">Uncharacterized protein</fullName>
    </submittedName>
</protein>
<evidence type="ECO:0000313" key="2">
    <source>
        <dbReference type="EMBL" id="RKG73140.1"/>
    </source>
</evidence>
<dbReference type="AlphaFoldDB" id="A0A3A8I090"/>
<gene>
    <name evidence="2" type="ORF">D7V88_36945</name>
</gene>
<comment type="caution">
    <text evidence="2">The sequence shown here is derived from an EMBL/GenBank/DDBJ whole genome shotgun (WGS) entry which is preliminary data.</text>
</comment>
<keyword evidence="3" id="KW-1185">Reference proteome</keyword>
<keyword evidence="1" id="KW-0472">Membrane</keyword>
<feature type="transmembrane region" description="Helical" evidence="1">
    <location>
        <begin position="69"/>
        <end position="90"/>
    </location>
</feature>
<dbReference type="Proteomes" id="UP000268094">
    <property type="component" value="Unassembled WGS sequence"/>
</dbReference>
<keyword evidence="1" id="KW-0812">Transmembrane</keyword>
<dbReference type="OrthoDB" id="7061218at2"/>
<organism evidence="2 3">
    <name type="scientific">Corallococcus terminator</name>
    <dbReference type="NCBI Taxonomy" id="2316733"/>
    <lineage>
        <taxon>Bacteria</taxon>
        <taxon>Pseudomonadati</taxon>
        <taxon>Myxococcota</taxon>
        <taxon>Myxococcia</taxon>
        <taxon>Myxococcales</taxon>
        <taxon>Cystobacterineae</taxon>
        <taxon>Myxococcaceae</taxon>
        <taxon>Corallococcus</taxon>
    </lineage>
</organism>
<evidence type="ECO:0000256" key="1">
    <source>
        <dbReference type="SAM" id="Phobius"/>
    </source>
</evidence>
<name>A0A3A8I090_9BACT</name>
<feature type="transmembrane region" description="Helical" evidence="1">
    <location>
        <begin position="46"/>
        <end position="62"/>
    </location>
</feature>
<proteinExistence type="predicted"/>
<keyword evidence="1" id="KW-1133">Transmembrane helix</keyword>
<accession>A0A3A8I090</accession>
<reference evidence="3" key="1">
    <citation type="submission" date="2018-09" db="EMBL/GenBank/DDBJ databases">
        <authorList>
            <person name="Livingstone P.G."/>
            <person name="Whitworth D.E."/>
        </authorList>
    </citation>
    <scope>NUCLEOTIDE SEQUENCE [LARGE SCALE GENOMIC DNA]</scope>
    <source>
        <strain evidence="3">CA054A</strain>
    </source>
</reference>